<reference evidence="11 12" key="1">
    <citation type="submission" date="2014-01" db="EMBL/GenBank/DDBJ databases">
        <title>Draft genome sequence of the multidrug-resistant clinical isolate Dermabacter hominis 1368.</title>
        <authorList>
            <person name="Albersmeier A."/>
            <person name="Bomholt C."/>
            <person name="Glaub A."/>
            <person name="Ruckert C."/>
            <person name="Soriano F."/>
            <person name="Fernandez-Natal I."/>
            <person name="Tauch A."/>
        </authorList>
    </citation>
    <scope>NUCLEOTIDE SEQUENCE [LARGE SCALE GENOMIC DNA]</scope>
    <source>
        <strain evidence="11 12">1368</strain>
    </source>
</reference>
<keyword evidence="3" id="KW-0547">Nucleotide-binding</keyword>
<dbReference type="InterPro" id="IPR039421">
    <property type="entry name" value="Type_1_exporter"/>
</dbReference>
<dbReference type="SMART" id="SM00382">
    <property type="entry name" value="AAA"/>
    <property type="match status" value="1"/>
</dbReference>
<feature type="domain" description="ABC transporter" evidence="9">
    <location>
        <begin position="388"/>
        <end position="617"/>
    </location>
</feature>
<comment type="subcellular location">
    <subcellularLocation>
        <location evidence="1">Cell membrane</location>
        <topology evidence="1">Multi-pass membrane protein</topology>
    </subcellularLocation>
</comment>
<keyword evidence="5 8" id="KW-1133">Transmembrane helix</keyword>
<dbReference type="InterPro" id="IPR017871">
    <property type="entry name" value="ABC_transporter-like_CS"/>
</dbReference>
<dbReference type="SUPFAM" id="SSF90123">
    <property type="entry name" value="ABC transporter transmembrane region"/>
    <property type="match status" value="1"/>
</dbReference>
<comment type="caution">
    <text evidence="11">The sequence shown here is derived from an EMBL/GenBank/DDBJ whole genome shotgun (WGS) entry which is preliminary data.</text>
</comment>
<dbReference type="InterPro" id="IPR014223">
    <property type="entry name" value="ABC_CydC/D"/>
</dbReference>
<dbReference type="InterPro" id="IPR003593">
    <property type="entry name" value="AAA+_ATPase"/>
</dbReference>
<dbReference type="PROSITE" id="PS50929">
    <property type="entry name" value="ABC_TM1F"/>
    <property type="match status" value="1"/>
</dbReference>
<evidence type="ECO:0000256" key="2">
    <source>
        <dbReference type="ARBA" id="ARBA00022692"/>
    </source>
</evidence>
<evidence type="ECO:0000256" key="8">
    <source>
        <dbReference type="SAM" id="Phobius"/>
    </source>
</evidence>
<evidence type="ECO:0000256" key="6">
    <source>
        <dbReference type="ARBA" id="ARBA00023136"/>
    </source>
</evidence>
<feature type="domain" description="ABC transmembrane type-1" evidence="10">
    <location>
        <begin position="25"/>
        <end position="315"/>
    </location>
</feature>
<dbReference type="Pfam" id="PF00005">
    <property type="entry name" value="ABC_tran"/>
    <property type="match status" value="1"/>
</dbReference>
<dbReference type="InterPro" id="IPR003439">
    <property type="entry name" value="ABC_transporter-like_ATP-bd"/>
</dbReference>
<dbReference type="Proteomes" id="UP000030182">
    <property type="component" value="Unassembled WGS sequence"/>
</dbReference>
<gene>
    <name evidence="11" type="ORF">DHOM_07525</name>
</gene>
<proteinExistence type="predicted"/>
<evidence type="ECO:0000256" key="7">
    <source>
        <dbReference type="SAM" id="MobiDB-lite"/>
    </source>
</evidence>
<keyword evidence="2 8" id="KW-0812">Transmembrane</keyword>
<dbReference type="Gene3D" id="3.40.50.300">
    <property type="entry name" value="P-loop containing nucleotide triphosphate hydrolases"/>
    <property type="match status" value="1"/>
</dbReference>
<dbReference type="GO" id="GO:0005524">
    <property type="term" value="F:ATP binding"/>
    <property type="evidence" value="ECO:0007669"/>
    <property type="project" value="UniProtKB-KW"/>
</dbReference>
<dbReference type="PROSITE" id="PS00211">
    <property type="entry name" value="ABC_TRANSPORTER_1"/>
    <property type="match status" value="1"/>
</dbReference>
<dbReference type="NCBIfam" id="TIGR02868">
    <property type="entry name" value="CydC"/>
    <property type="match status" value="1"/>
</dbReference>
<keyword evidence="12" id="KW-1185">Reference proteome</keyword>
<feature type="region of interest" description="Disordered" evidence="7">
    <location>
        <begin position="359"/>
        <end position="384"/>
    </location>
</feature>
<name>A0ABR4SJ61_9MICO</name>
<dbReference type="PANTHER" id="PTHR24221">
    <property type="entry name" value="ATP-BINDING CASSETTE SUB-FAMILY B"/>
    <property type="match status" value="1"/>
</dbReference>
<dbReference type="InterPro" id="IPR011527">
    <property type="entry name" value="ABC1_TM_dom"/>
</dbReference>
<evidence type="ECO:0000313" key="11">
    <source>
        <dbReference type="EMBL" id="KDS93185.1"/>
    </source>
</evidence>
<evidence type="ECO:0000256" key="1">
    <source>
        <dbReference type="ARBA" id="ARBA00004651"/>
    </source>
</evidence>
<feature type="transmembrane region" description="Helical" evidence="8">
    <location>
        <begin position="253"/>
        <end position="272"/>
    </location>
</feature>
<dbReference type="EMBL" id="JDRS01000009">
    <property type="protein sequence ID" value="KDS93185.1"/>
    <property type="molecule type" value="Genomic_DNA"/>
</dbReference>
<feature type="transmembrane region" description="Helical" evidence="8">
    <location>
        <begin position="21"/>
        <end position="47"/>
    </location>
</feature>
<dbReference type="PROSITE" id="PS50893">
    <property type="entry name" value="ABC_TRANSPORTER_2"/>
    <property type="match status" value="1"/>
</dbReference>
<organism evidence="11 12">
    <name type="scientific">Dermabacter hominis 1368</name>
    <dbReference type="NCBI Taxonomy" id="1450519"/>
    <lineage>
        <taxon>Bacteria</taxon>
        <taxon>Bacillati</taxon>
        <taxon>Actinomycetota</taxon>
        <taxon>Actinomycetes</taxon>
        <taxon>Micrococcales</taxon>
        <taxon>Dermabacteraceae</taxon>
        <taxon>Dermabacter</taxon>
    </lineage>
</organism>
<feature type="transmembrane region" description="Helical" evidence="8">
    <location>
        <begin position="137"/>
        <end position="155"/>
    </location>
</feature>
<evidence type="ECO:0000313" key="12">
    <source>
        <dbReference type="Proteomes" id="UP000030182"/>
    </source>
</evidence>
<evidence type="ECO:0000259" key="9">
    <source>
        <dbReference type="PROSITE" id="PS50893"/>
    </source>
</evidence>
<dbReference type="InterPro" id="IPR036640">
    <property type="entry name" value="ABC1_TM_sf"/>
</dbReference>
<evidence type="ECO:0000256" key="4">
    <source>
        <dbReference type="ARBA" id="ARBA00022840"/>
    </source>
</evidence>
<accession>A0ABR4SJ61</accession>
<feature type="transmembrane region" description="Helical" evidence="8">
    <location>
        <begin position="161"/>
        <end position="182"/>
    </location>
</feature>
<feature type="transmembrane region" description="Helical" evidence="8">
    <location>
        <begin position="284"/>
        <end position="306"/>
    </location>
</feature>
<dbReference type="InterPro" id="IPR027417">
    <property type="entry name" value="P-loop_NTPase"/>
</dbReference>
<sequence length="617" mass="64003">MKISSRALSRMHELMEIGPRQLTSAVAAGAATLASAFALAVVSGYLITKSWTMPPVLDLSVAVVSVRALGISRGVFRYFERLLTHDAALTGVARLRTNMYAGLASAPSALAGRLKRGDLLARIGDDAEDMANDVIRAVVPALVALVMAVAILATIAPFSPIAALAMLVGLAFATIIAPFFAFKAALFAERELVEARSRLNTLSLFALDNADVLRVKGQWNSTLADLEAAQGQFDAALDKAAVPSAFARSSTQIAMIPALLGSILAAGAVYNLDTTGLLGGLMGHTAGIIGVIILAPLSSFEAASVLPQAASQRARSIVAAERLHELDPGNAPIASAFDTSAGSSVRDALRAATEDAQSAIEGRRAVGPASDEVAPAPARTERPSPAVLSASGLTTGWSAEHPLAHGLELSFTPGSRTLVYGASGRGKSTLGLTLAGLLTPLSGQVVYGDTPLTSFTPAALASRVSFYAEDAHVFATSLRENIRVVRGDLSDAEIHRALDLAGLGAWVSGLASGLDTILGSGGEDVSGGERRRLLLARAIAHGAPVTILDEPTEHLNLDLAAELMDGILTPGAFFAADATVIVITHDQRFKESGAAVLDLDAHTTHEGSTYVERHENQ</sequence>
<keyword evidence="4 11" id="KW-0067">ATP-binding</keyword>
<keyword evidence="6 8" id="KW-0472">Membrane</keyword>
<dbReference type="RefSeq" id="WP_052126932.1">
    <property type="nucleotide sequence ID" value="NZ_KN323183.1"/>
</dbReference>
<evidence type="ECO:0000256" key="5">
    <source>
        <dbReference type="ARBA" id="ARBA00022989"/>
    </source>
</evidence>
<evidence type="ECO:0000256" key="3">
    <source>
        <dbReference type="ARBA" id="ARBA00022741"/>
    </source>
</evidence>
<dbReference type="Gene3D" id="1.20.1560.10">
    <property type="entry name" value="ABC transporter type 1, transmembrane domain"/>
    <property type="match status" value="1"/>
</dbReference>
<dbReference type="SUPFAM" id="SSF52540">
    <property type="entry name" value="P-loop containing nucleoside triphosphate hydrolases"/>
    <property type="match status" value="1"/>
</dbReference>
<dbReference type="PANTHER" id="PTHR24221:SF653">
    <property type="entry name" value="TRANSPORT ATP-BINDING PROTEIN CYDC"/>
    <property type="match status" value="1"/>
</dbReference>
<protein>
    <submittedName>
        <fullName evidence="11">ABC transporter ATP-binding protein</fullName>
    </submittedName>
</protein>
<evidence type="ECO:0000259" key="10">
    <source>
        <dbReference type="PROSITE" id="PS50929"/>
    </source>
</evidence>